<evidence type="ECO:0000256" key="1">
    <source>
        <dbReference type="ARBA" id="ARBA00001968"/>
    </source>
</evidence>
<evidence type="ECO:0000313" key="8">
    <source>
        <dbReference type="Proteomes" id="UP001168821"/>
    </source>
</evidence>
<dbReference type="PROSITE" id="PS51029">
    <property type="entry name" value="MADF"/>
    <property type="match status" value="1"/>
</dbReference>
<dbReference type="InterPro" id="IPR039353">
    <property type="entry name" value="TF_Adf1"/>
</dbReference>
<evidence type="ECO:0000313" key="7">
    <source>
        <dbReference type="EMBL" id="KAJ3658060.1"/>
    </source>
</evidence>
<dbReference type="PRINTS" id="PR02086">
    <property type="entry name" value="PUTNUCHARBI1"/>
</dbReference>
<evidence type="ECO:0000259" key="5">
    <source>
        <dbReference type="PROSITE" id="PS51029"/>
    </source>
</evidence>
<comment type="caution">
    <text evidence="7">The sequence shown here is derived from an EMBL/GenBank/DDBJ whole genome shotgun (WGS) entry which is preliminary data.</text>
</comment>
<dbReference type="InterPro" id="IPR026103">
    <property type="entry name" value="HARBI1_animal"/>
</dbReference>
<keyword evidence="2" id="KW-0479">Metal-binding</keyword>
<name>A0AA38ILY5_9CUCU</name>
<evidence type="ECO:0008006" key="9">
    <source>
        <dbReference type="Google" id="ProtNLM"/>
    </source>
</evidence>
<dbReference type="Pfam" id="PF10545">
    <property type="entry name" value="MADF_DNA_bdg"/>
    <property type="match status" value="1"/>
</dbReference>
<organism evidence="7 8">
    <name type="scientific">Zophobas morio</name>
    <dbReference type="NCBI Taxonomy" id="2755281"/>
    <lineage>
        <taxon>Eukaryota</taxon>
        <taxon>Metazoa</taxon>
        <taxon>Ecdysozoa</taxon>
        <taxon>Arthropoda</taxon>
        <taxon>Hexapoda</taxon>
        <taxon>Insecta</taxon>
        <taxon>Pterygota</taxon>
        <taxon>Neoptera</taxon>
        <taxon>Endopterygota</taxon>
        <taxon>Coleoptera</taxon>
        <taxon>Polyphaga</taxon>
        <taxon>Cucujiformia</taxon>
        <taxon>Tenebrionidae</taxon>
        <taxon>Zophobas</taxon>
    </lineage>
</organism>
<feature type="domain" description="MADF" evidence="5">
    <location>
        <begin position="8"/>
        <end position="101"/>
    </location>
</feature>
<dbReference type="PROSITE" id="PS51031">
    <property type="entry name" value="BESS"/>
    <property type="match status" value="1"/>
</dbReference>
<evidence type="ECO:0000256" key="2">
    <source>
        <dbReference type="ARBA" id="ARBA00022723"/>
    </source>
</evidence>
<dbReference type="InterPro" id="IPR027806">
    <property type="entry name" value="HARBI1_dom"/>
</dbReference>
<feature type="compositionally biased region" description="Polar residues" evidence="4">
    <location>
        <begin position="810"/>
        <end position="821"/>
    </location>
</feature>
<dbReference type="EMBL" id="JALNTZ010000003">
    <property type="protein sequence ID" value="KAJ3658060.1"/>
    <property type="molecule type" value="Genomic_DNA"/>
</dbReference>
<evidence type="ECO:0000256" key="4">
    <source>
        <dbReference type="SAM" id="MobiDB-lite"/>
    </source>
</evidence>
<sequence length="865" mass="99477">MSEPFAEVLIAAVRKSKFLWDLTDKRYHNRLLVDREWTRIAKELKETKDTVKAKWKNLRDTFKKEQKKIPTPTGDDAEEAPRYTGTWCHFEAMLFLRRTVTPRSTEGNLSTISMEATSQENAGQTETPVYPASEEETTHSASQAMEESEVDSEIENEVSKKQPACPIKVPKKRKMKVDNSHFEKEMLLLETKKLALLEKAEEDDEDINFFKSLLPHVRKLPSLNKLHFRTQIQHLLIHELSKLHLPPEYRSHNSSTPYPSPISPEHNVQPGAYSTIHFATLQFTLYTCQTYFAFHHTHHNLLSDCKMIRRILFSSDESSENEDERAPRRKIYKERVHFTIENDFDFKEAFRLNKVQVEYVLGKIGARLAPANRRNHALTAEQQLLLTLHWLGNGAQMHGIAIMHGVRKSTVCRSIKKVVNIIIDTMFQEEVRWPENTQDIAMEFLRKGGFPCVCGCVDGTLINIDSPSNHEEVYVDRYGDHSLNVMMICGPNNYFYAVNANWPGSVHDSRVFRNTAIYRRFEQGWRLFPGAVILGDSAYATRPWLMTPLHRNPGAEDERRYNNAHKLTRKLVEDSYGILKEKFPCLNHLRVNPEKAARIVLACATLHNVAKIIGREEDHYPNREEMNNDNPDEDNMMQENNNQPLGEDTERRINELTLVIHSKILCNSRSSLKTGEELWQYLAAAPYHLTLDKSLKEVFKIMGYDKLNTLAKFTNDDLAKVTNFMTKTLHKILLKKARGDEDEYMKSLKLVYGEFYMYAPEEYEILGGHAHNIQLIVDVAKKIVCSHGTMQGTMSKSRNNRGKSSSSVSTISPGLLTTSSSHKTDVPSDDTILAEKTMLEKNLKSWLDANNKARLKLTILIAFKR</sequence>
<dbReference type="GO" id="GO:0005667">
    <property type="term" value="C:transcription regulator complex"/>
    <property type="evidence" value="ECO:0007669"/>
    <property type="project" value="TreeGrafter"/>
</dbReference>
<dbReference type="InterPro" id="IPR006578">
    <property type="entry name" value="MADF-dom"/>
</dbReference>
<dbReference type="Proteomes" id="UP001168821">
    <property type="component" value="Unassembled WGS sequence"/>
</dbReference>
<dbReference type="Pfam" id="PF02944">
    <property type="entry name" value="BESS"/>
    <property type="match status" value="1"/>
</dbReference>
<dbReference type="GO" id="GO:0005634">
    <property type="term" value="C:nucleus"/>
    <property type="evidence" value="ECO:0007669"/>
    <property type="project" value="UniProtKB-SubCell"/>
</dbReference>
<dbReference type="GO" id="GO:0046872">
    <property type="term" value="F:metal ion binding"/>
    <property type="evidence" value="ECO:0007669"/>
    <property type="project" value="UniProtKB-KW"/>
</dbReference>
<reference evidence="7" key="1">
    <citation type="journal article" date="2023" name="G3 (Bethesda)">
        <title>Whole genome assemblies of Zophobas morio and Tenebrio molitor.</title>
        <authorList>
            <person name="Kaur S."/>
            <person name="Stinson S.A."/>
            <person name="diCenzo G.C."/>
        </authorList>
    </citation>
    <scope>NUCLEOTIDE SEQUENCE</scope>
    <source>
        <strain evidence="7">QUZm001</strain>
    </source>
</reference>
<comment type="cofactor">
    <cofactor evidence="1">
        <name>a divalent metal cation</name>
        <dbReference type="ChEBI" id="CHEBI:60240"/>
    </cofactor>
</comment>
<feature type="domain" description="BESS" evidence="6">
    <location>
        <begin position="203"/>
        <end position="242"/>
    </location>
</feature>
<dbReference type="PANTHER" id="PTHR12243">
    <property type="entry name" value="MADF DOMAIN TRANSCRIPTION FACTOR"/>
    <property type="match status" value="1"/>
</dbReference>
<evidence type="ECO:0000259" key="6">
    <source>
        <dbReference type="PROSITE" id="PS51031"/>
    </source>
</evidence>
<feature type="region of interest" description="Disordered" evidence="4">
    <location>
        <begin position="113"/>
        <end position="139"/>
    </location>
</feature>
<protein>
    <recommendedName>
        <fullName evidence="9">MADF domain-containing protein</fullName>
    </recommendedName>
</protein>
<accession>A0AA38ILY5</accession>
<dbReference type="AlphaFoldDB" id="A0AA38ILY5"/>
<dbReference type="GO" id="GO:0003677">
    <property type="term" value="F:DNA binding"/>
    <property type="evidence" value="ECO:0007669"/>
    <property type="project" value="InterPro"/>
</dbReference>
<feature type="region of interest" description="Disordered" evidence="4">
    <location>
        <begin position="790"/>
        <end position="827"/>
    </location>
</feature>
<keyword evidence="8" id="KW-1185">Reference proteome</keyword>
<dbReference type="PANTHER" id="PTHR12243:SF69">
    <property type="entry name" value="SI:CH73-59F11.3"/>
    <property type="match status" value="1"/>
</dbReference>
<keyword evidence="3" id="KW-0539">Nucleus</keyword>
<gene>
    <name evidence="7" type="ORF">Zmor_009826</name>
</gene>
<proteinExistence type="predicted"/>
<dbReference type="Pfam" id="PF13359">
    <property type="entry name" value="DDE_Tnp_4"/>
    <property type="match status" value="1"/>
</dbReference>
<dbReference type="InterPro" id="IPR004210">
    <property type="entry name" value="BESS_motif"/>
</dbReference>
<evidence type="ECO:0000256" key="3">
    <source>
        <dbReference type="PROSITE-ProRule" id="PRU00371"/>
    </source>
</evidence>
<dbReference type="SMART" id="SM00595">
    <property type="entry name" value="MADF"/>
    <property type="match status" value="1"/>
</dbReference>
<feature type="region of interest" description="Disordered" evidence="4">
    <location>
        <begin position="621"/>
        <end position="641"/>
    </location>
</feature>
<feature type="compositionally biased region" description="Polar residues" evidence="4">
    <location>
        <begin position="113"/>
        <end position="127"/>
    </location>
</feature>
<dbReference type="GO" id="GO:0006357">
    <property type="term" value="P:regulation of transcription by RNA polymerase II"/>
    <property type="evidence" value="ECO:0007669"/>
    <property type="project" value="TreeGrafter"/>
</dbReference>
<comment type="subcellular location">
    <subcellularLocation>
        <location evidence="3">Nucleus</location>
    </subcellularLocation>
</comment>